<protein>
    <submittedName>
        <fullName evidence="2">Uncharacterized protein</fullName>
    </submittedName>
</protein>
<accession>A0A151H391</accession>
<feature type="compositionally biased region" description="Polar residues" evidence="1">
    <location>
        <begin position="28"/>
        <end position="51"/>
    </location>
</feature>
<name>A0A151H391_TOXGO</name>
<gene>
    <name evidence="2" type="ORF">TGPRC2_426580</name>
</gene>
<evidence type="ECO:0000313" key="2">
    <source>
        <dbReference type="EMBL" id="KYK63809.1"/>
    </source>
</evidence>
<evidence type="ECO:0000313" key="3">
    <source>
        <dbReference type="Proteomes" id="UP000075225"/>
    </source>
</evidence>
<reference evidence="3" key="1">
    <citation type="submission" date="2016-03" db="EMBL/GenBank/DDBJ databases">
        <authorList>
            <person name="Sibley D."/>
            <person name="Venepally P."/>
            <person name="Karamycheva S."/>
            <person name="Hadjithomas M."/>
            <person name="Khan A."/>
            <person name="Brunk B."/>
            <person name="Roos D."/>
            <person name="Caler E."/>
            <person name="Lorenzi H."/>
        </authorList>
    </citation>
    <scope>NUCLEOTIDE SEQUENCE [LARGE SCALE GENOMIC DNA]</scope>
    <source>
        <strain evidence="3">TgCatPRC2</strain>
    </source>
</reference>
<feature type="compositionally biased region" description="Basic and acidic residues" evidence="1">
    <location>
        <begin position="87"/>
        <end position="99"/>
    </location>
</feature>
<feature type="compositionally biased region" description="Basic and acidic residues" evidence="1">
    <location>
        <begin position="59"/>
        <end position="77"/>
    </location>
</feature>
<feature type="region of interest" description="Disordered" evidence="1">
    <location>
        <begin position="25"/>
        <end position="110"/>
    </location>
</feature>
<feature type="compositionally biased region" description="Polar residues" evidence="1">
    <location>
        <begin position="100"/>
        <end position="110"/>
    </location>
</feature>
<organism evidence="2 3">
    <name type="scientific">Toxoplasma gondii TgCatPRC2</name>
    <dbReference type="NCBI Taxonomy" id="1130821"/>
    <lineage>
        <taxon>Eukaryota</taxon>
        <taxon>Sar</taxon>
        <taxon>Alveolata</taxon>
        <taxon>Apicomplexa</taxon>
        <taxon>Conoidasida</taxon>
        <taxon>Coccidia</taxon>
        <taxon>Eucoccidiorida</taxon>
        <taxon>Eimeriorina</taxon>
        <taxon>Sarcocystidae</taxon>
        <taxon>Toxoplasma</taxon>
    </lineage>
</organism>
<sequence length="110" mass="12429">MEREEAKSGAAFKAFFLFSSIKIANDETAPSRTGETCESSRQGDCQVQENSLAEIAGKTLERKRHEGEQRAERDLTTADKNLNGTRTRVDNRTRHDSKNWPKTSRQNTVV</sequence>
<proteinExistence type="predicted"/>
<comment type="caution">
    <text evidence="2">The sequence shown here is derived from an EMBL/GenBank/DDBJ whole genome shotgun (WGS) entry which is preliminary data.</text>
</comment>
<evidence type="ECO:0000256" key="1">
    <source>
        <dbReference type="SAM" id="MobiDB-lite"/>
    </source>
</evidence>
<dbReference type="Proteomes" id="UP000075225">
    <property type="component" value="Unassembled WGS sequence"/>
</dbReference>
<dbReference type="AlphaFoldDB" id="A0A151H391"/>
<dbReference type="EMBL" id="AHZP02002516">
    <property type="protein sequence ID" value="KYK63809.1"/>
    <property type="molecule type" value="Genomic_DNA"/>
</dbReference>
<dbReference type="VEuPathDB" id="ToxoDB:TGPRC2_426580"/>